<dbReference type="EMBL" id="LGUA01001136">
    <property type="protein sequence ID" value="OAX79148.1"/>
    <property type="molecule type" value="Genomic_DNA"/>
</dbReference>
<accession>A0A1B7NQT3</accession>
<evidence type="ECO:0000313" key="2">
    <source>
        <dbReference type="Proteomes" id="UP000091918"/>
    </source>
</evidence>
<keyword evidence="2" id="KW-1185">Reference proteome</keyword>
<dbReference type="PANTHER" id="PTHR42345">
    <property type="entry name" value="TPR_REGION DOMAIN-CONTAINING PROTEIN"/>
    <property type="match status" value="1"/>
</dbReference>
<dbReference type="Proteomes" id="UP000091918">
    <property type="component" value="Unassembled WGS sequence"/>
</dbReference>
<dbReference type="AlphaFoldDB" id="A0A1B7NQT3"/>
<organism evidence="1 2">
    <name type="scientific">Emergomyces africanus</name>
    <dbReference type="NCBI Taxonomy" id="1955775"/>
    <lineage>
        <taxon>Eukaryota</taxon>
        <taxon>Fungi</taxon>
        <taxon>Dikarya</taxon>
        <taxon>Ascomycota</taxon>
        <taxon>Pezizomycotina</taxon>
        <taxon>Eurotiomycetes</taxon>
        <taxon>Eurotiomycetidae</taxon>
        <taxon>Onygenales</taxon>
        <taxon>Ajellomycetaceae</taxon>
        <taxon>Emergomyces</taxon>
    </lineage>
</organism>
<evidence type="ECO:0000313" key="1">
    <source>
        <dbReference type="EMBL" id="OAX79148.1"/>
    </source>
</evidence>
<gene>
    <name evidence="1" type="ORF">ACJ72_06533</name>
</gene>
<protein>
    <submittedName>
        <fullName evidence="1">Uncharacterized protein</fullName>
    </submittedName>
</protein>
<proteinExistence type="predicted"/>
<reference evidence="1 2" key="1">
    <citation type="submission" date="2015-07" db="EMBL/GenBank/DDBJ databases">
        <title>Emmonsia species relationships and genome sequence.</title>
        <authorList>
            <person name="Cuomo C.A."/>
            <person name="Schwartz I.S."/>
            <person name="Kenyon C."/>
            <person name="de Hoog G.S."/>
            <person name="Govender N.P."/>
            <person name="Botha A."/>
            <person name="Moreno L."/>
            <person name="de Vries M."/>
            <person name="Munoz J.F."/>
            <person name="Stielow J.B."/>
        </authorList>
    </citation>
    <scope>NUCLEOTIDE SEQUENCE [LARGE SCALE GENOMIC DNA]</scope>
    <source>
        <strain evidence="1 2">CBS 136260</strain>
    </source>
</reference>
<dbReference type="PANTHER" id="PTHR42345:SF2">
    <property type="entry name" value="HELICASE-LIKE PROTEIN"/>
    <property type="match status" value="1"/>
</dbReference>
<comment type="caution">
    <text evidence="1">The sequence shown here is derived from an EMBL/GenBank/DDBJ whole genome shotgun (WGS) entry which is preliminary data.</text>
</comment>
<dbReference type="OrthoDB" id="20872at2759"/>
<sequence length="199" mass="21625">MADPKKWVAPQPLARAPAVICSINAVQLKAIPVDALAGELNEAQLEKQTQYQASIVIDVKEGSRQKTVKYDLNYNPIFVTLPPCHPGQKTSHELHKRELPKNKDIDIWTLIGSPSKRRSLMTGLGPGSTADRSNINDDDVTIINVGSGREAEVLARAWCSERGKNAVIRRSEGPCLACAIRAARTAPMGLGTGVLIWLP</sequence>
<name>A0A1B7NQT3_9EURO</name>